<reference evidence="4" key="2">
    <citation type="submission" date="2013-12" db="EMBL/GenBank/DDBJ databases">
        <title>Evolution of pathogenesis and genome organization in the Tremellales.</title>
        <authorList>
            <person name="Cuomo C."/>
            <person name="Litvintseva A."/>
            <person name="Heitman J."/>
            <person name="Chen Y."/>
            <person name="Sun S."/>
            <person name="Springer D."/>
            <person name="Dromer F."/>
            <person name="Young S."/>
            <person name="Zeng Q."/>
            <person name="Chapman S."/>
            <person name="Gujja S."/>
            <person name="Saif S."/>
            <person name="Birren B."/>
        </authorList>
    </citation>
    <scope>NUCLEOTIDE SEQUENCE [LARGE SCALE GENOMIC DNA]</scope>
    <source>
        <strain evidence="4">BCC8398</strain>
    </source>
</reference>
<dbReference type="AlphaFoldDB" id="A0A1B9GX77"/>
<name>A0A1B9GX77_9TREE</name>
<evidence type="ECO:0000313" key="4">
    <source>
        <dbReference type="Proteomes" id="UP000092666"/>
    </source>
</evidence>
<organism evidence="3 4">
    <name type="scientific">Kwoniella heveanensis BCC8398</name>
    <dbReference type="NCBI Taxonomy" id="1296120"/>
    <lineage>
        <taxon>Eukaryota</taxon>
        <taxon>Fungi</taxon>
        <taxon>Dikarya</taxon>
        <taxon>Basidiomycota</taxon>
        <taxon>Agaricomycotina</taxon>
        <taxon>Tremellomycetes</taxon>
        <taxon>Tremellales</taxon>
        <taxon>Cryptococcaceae</taxon>
        <taxon>Kwoniella</taxon>
    </lineage>
</organism>
<reference evidence="3 4" key="1">
    <citation type="submission" date="2013-07" db="EMBL/GenBank/DDBJ databases">
        <title>The Genome Sequence of Cryptococcus heveanensis BCC8398.</title>
        <authorList>
            <consortium name="The Broad Institute Genome Sequencing Platform"/>
            <person name="Cuomo C."/>
            <person name="Litvintseva A."/>
            <person name="Chen Y."/>
            <person name="Heitman J."/>
            <person name="Sun S."/>
            <person name="Springer D."/>
            <person name="Dromer F."/>
            <person name="Young S.K."/>
            <person name="Zeng Q."/>
            <person name="Gargeya S."/>
            <person name="Fitzgerald M."/>
            <person name="Abouelleil A."/>
            <person name="Alvarado L."/>
            <person name="Berlin A.M."/>
            <person name="Chapman S.B."/>
            <person name="Dewar J."/>
            <person name="Goldberg J."/>
            <person name="Griggs A."/>
            <person name="Gujja S."/>
            <person name="Hansen M."/>
            <person name="Howarth C."/>
            <person name="Imamovic A."/>
            <person name="Larimer J."/>
            <person name="McCowan C."/>
            <person name="Murphy C."/>
            <person name="Pearson M."/>
            <person name="Priest M."/>
            <person name="Roberts A."/>
            <person name="Saif S."/>
            <person name="Shea T."/>
            <person name="Sykes S."/>
            <person name="Wortman J."/>
            <person name="Nusbaum C."/>
            <person name="Birren B."/>
        </authorList>
    </citation>
    <scope>NUCLEOTIDE SEQUENCE [LARGE SCALE GENOMIC DNA]</scope>
    <source>
        <strain evidence="3 4">BCC8398</strain>
    </source>
</reference>
<feature type="compositionally biased region" description="Gly residues" evidence="1">
    <location>
        <begin position="56"/>
        <end position="73"/>
    </location>
</feature>
<dbReference type="EMBL" id="KI669498">
    <property type="protein sequence ID" value="OCF35626.1"/>
    <property type="molecule type" value="Genomic_DNA"/>
</dbReference>
<keyword evidence="4" id="KW-1185">Reference proteome</keyword>
<feature type="compositionally biased region" description="Polar residues" evidence="1">
    <location>
        <begin position="255"/>
        <end position="271"/>
    </location>
</feature>
<accession>A0A1B9GX77</accession>
<evidence type="ECO:0000256" key="2">
    <source>
        <dbReference type="SAM" id="SignalP"/>
    </source>
</evidence>
<feature type="signal peptide" evidence="2">
    <location>
        <begin position="1"/>
        <end position="27"/>
    </location>
</feature>
<feature type="chain" id="PRO_5008627409" description="WSC domain-containing protein" evidence="2">
    <location>
        <begin position="28"/>
        <end position="317"/>
    </location>
</feature>
<feature type="region of interest" description="Disordered" evidence="1">
    <location>
        <begin position="244"/>
        <end position="288"/>
    </location>
</feature>
<evidence type="ECO:0008006" key="5">
    <source>
        <dbReference type="Google" id="ProtNLM"/>
    </source>
</evidence>
<gene>
    <name evidence="3" type="ORF">I316_02681</name>
</gene>
<evidence type="ECO:0000256" key="1">
    <source>
        <dbReference type="SAM" id="MobiDB-lite"/>
    </source>
</evidence>
<evidence type="ECO:0000313" key="3">
    <source>
        <dbReference type="EMBL" id="OCF35626.1"/>
    </source>
</evidence>
<dbReference type="OrthoDB" id="2568667at2759"/>
<feature type="region of interest" description="Disordered" evidence="1">
    <location>
        <begin position="56"/>
        <end position="77"/>
    </location>
</feature>
<protein>
    <recommendedName>
        <fullName evidence="5">WSC domain-containing protein</fullName>
    </recommendedName>
</protein>
<sequence length="317" mass="33203">MLMTPSSLAVLALSLSLISFQTTLVSAQTSSEFIGCLDPDFDPLLLSPRPGGLGSRYGGGSGSGSGRGSGSGSGLKIRKKTEKRSYYECAATCQAKDYAYSYFKDKGKGVHDCACSNVGPDADNYSIQPVGSFGCRMGQTRVALTATDHHFIVCSKNFIGTFEPAGTFASPAECFDACAEEQSEGALFTPLPSVNYRYAGVGSGFGFKCRCGGVTSVKNVAACGDEGAEFSYVYKPQKKKVSGNKAAAGGGPGYRQQQNVMGSTTNNHVSGNGNGKAGSGHKGKKVYENPCDDPDSILGYCGFGEEDQPVFHDRTNL</sequence>
<proteinExistence type="predicted"/>
<keyword evidence="2" id="KW-0732">Signal</keyword>
<dbReference type="Proteomes" id="UP000092666">
    <property type="component" value="Unassembled WGS sequence"/>
</dbReference>